<protein>
    <submittedName>
        <fullName evidence="1">Uncharacterized protein</fullName>
    </submittedName>
</protein>
<dbReference type="EMBL" id="KZ293729">
    <property type="protein sequence ID" value="PBK81525.1"/>
    <property type="molecule type" value="Genomic_DNA"/>
</dbReference>
<name>A0A2H3CEP2_ARMGA</name>
<dbReference type="AlphaFoldDB" id="A0A2H3CEP2"/>
<keyword evidence="2" id="KW-1185">Reference proteome</keyword>
<accession>A0A2H3CEP2</accession>
<dbReference type="OrthoDB" id="2899125at2759"/>
<evidence type="ECO:0000313" key="1">
    <source>
        <dbReference type="EMBL" id="PBK81525.1"/>
    </source>
</evidence>
<dbReference type="InParanoid" id="A0A2H3CEP2"/>
<dbReference type="Proteomes" id="UP000217790">
    <property type="component" value="Unassembled WGS sequence"/>
</dbReference>
<evidence type="ECO:0000313" key="2">
    <source>
        <dbReference type="Proteomes" id="UP000217790"/>
    </source>
</evidence>
<proteinExistence type="predicted"/>
<gene>
    <name evidence="1" type="ORF">ARMGADRAFT_1091268</name>
</gene>
<reference evidence="2" key="1">
    <citation type="journal article" date="2017" name="Nat. Ecol. Evol.">
        <title>Genome expansion and lineage-specific genetic innovations in the forest pathogenic fungi Armillaria.</title>
        <authorList>
            <person name="Sipos G."/>
            <person name="Prasanna A.N."/>
            <person name="Walter M.C."/>
            <person name="O'Connor E."/>
            <person name="Balint B."/>
            <person name="Krizsan K."/>
            <person name="Kiss B."/>
            <person name="Hess J."/>
            <person name="Varga T."/>
            <person name="Slot J."/>
            <person name="Riley R."/>
            <person name="Boka B."/>
            <person name="Rigling D."/>
            <person name="Barry K."/>
            <person name="Lee J."/>
            <person name="Mihaltcheva S."/>
            <person name="LaButti K."/>
            <person name="Lipzen A."/>
            <person name="Waldron R."/>
            <person name="Moloney N.M."/>
            <person name="Sperisen C."/>
            <person name="Kredics L."/>
            <person name="Vagvoelgyi C."/>
            <person name="Patrignani A."/>
            <person name="Fitzpatrick D."/>
            <person name="Nagy I."/>
            <person name="Doyle S."/>
            <person name="Anderson J.B."/>
            <person name="Grigoriev I.V."/>
            <person name="Gueldener U."/>
            <person name="Muensterkoetter M."/>
            <person name="Nagy L.G."/>
        </authorList>
    </citation>
    <scope>NUCLEOTIDE SEQUENCE [LARGE SCALE GENOMIC DNA]</scope>
    <source>
        <strain evidence="2">Ar21-2</strain>
    </source>
</reference>
<organism evidence="1 2">
    <name type="scientific">Armillaria gallica</name>
    <name type="common">Bulbous honey fungus</name>
    <name type="synonym">Armillaria bulbosa</name>
    <dbReference type="NCBI Taxonomy" id="47427"/>
    <lineage>
        <taxon>Eukaryota</taxon>
        <taxon>Fungi</taxon>
        <taxon>Dikarya</taxon>
        <taxon>Basidiomycota</taxon>
        <taxon>Agaricomycotina</taxon>
        <taxon>Agaricomycetes</taxon>
        <taxon>Agaricomycetidae</taxon>
        <taxon>Agaricales</taxon>
        <taxon>Marasmiineae</taxon>
        <taxon>Physalacriaceae</taxon>
        <taxon>Armillaria</taxon>
    </lineage>
</organism>
<dbReference type="OMA" id="PQDAYID"/>
<sequence length="414" mass="46637">MPTPISRRVASLCCLPQELIDEITDIACELDLSFVRVLNRVHPLFLHHAQQKQFASIYVGATHSDDKRSPARIASLLEDNPDLLPLPKSVTFALGDLLDLAPIAHVLPRLIQVSRWHFCFTSINPPPLTPLSHICTSVTEVEFEGDLHIDMLSVILPVLPSLRSLELQGSKRSFNLAATRYNFTFPPTFCDLRSWVVLPSLGIKMGTLWATITMLSSVHACAVSDDAVQGIQGCIDGSAPTLLQFKSLTCTPESLSKWVRPFDLHRCTCLHYFKIETYAMGGLEACMATIATLNSTALESMHLEFHVQLDFSRQEPYYQRLLPRLNWEISRLLPGGTQISIDLALVRIEPQDAYIDQLHEYAWQYLVYLPRVRAVAKIDLYWNQWMSEVNPHSLLLEGSELNGEYCGGIHLVDM</sequence>